<dbReference type="Proteomes" id="UP000622860">
    <property type="component" value="Unassembled WGS sequence"/>
</dbReference>
<organism evidence="2 3">
    <name type="scientific">Virgibacillus oceani</name>
    <dbReference type="NCBI Taxonomy" id="1479511"/>
    <lineage>
        <taxon>Bacteria</taxon>
        <taxon>Bacillati</taxon>
        <taxon>Bacillota</taxon>
        <taxon>Bacilli</taxon>
        <taxon>Bacillales</taxon>
        <taxon>Bacillaceae</taxon>
        <taxon>Virgibacillus</taxon>
    </lineage>
</organism>
<evidence type="ECO:0000313" key="3">
    <source>
        <dbReference type="Proteomes" id="UP000622860"/>
    </source>
</evidence>
<dbReference type="RefSeq" id="WP_229683104.1">
    <property type="nucleotide sequence ID" value="NZ_BMFR01000005.1"/>
</dbReference>
<comment type="caution">
    <text evidence="2">The sequence shown here is derived from an EMBL/GenBank/DDBJ whole genome shotgun (WGS) entry which is preliminary data.</text>
</comment>
<accession>A0A917HC92</accession>
<keyword evidence="1" id="KW-1133">Transmembrane helix</keyword>
<keyword evidence="1" id="KW-0812">Transmembrane</keyword>
<dbReference type="EMBL" id="BMFR01000005">
    <property type="protein sequence ID" value="GGG73297.1"/>
    <property type="molecule type" value="Genomic_DNA"/>
</dbReference>
<protein>
    <submittedName>
        <fullName evidence="2">Uncharacterized protein</fullName>
    </submittedName>
</protein>
<reference evidence="2" key="2">
    <citation type="submission" date="2020-09" db="EMBL/GenBank/DDBJ databases">
        <authorList>
            <person name="Sun Q."/>
            <person name="Zhou Y."/>
        </authorList>
    </citation>
    <scope>NUCLEOTIDE SEQUENCE</scope>
    <source>
        <strain evidence="2">CGMCC 1.12754</strain>
    </source>
</reference>
<keyword evidence="1" id="KW-0472">Membrane</keyword>
<gene>
    <name evidence="2" type="ORF">GCM10011398_17150</name>
</gene>
<sequence>MIKYLAGAILFTITIITYYAVGIEQTLPIIQYTTYLIQGIVIFFTTYFFLIGIHGFRKRRTEEEKSQKNVLPSLLQLITKKQLLVTLLKTCKI</sequence>
<evidence type="ECO:0000256" key="1">
    <source>
        <dbReference type="SAM" id="Phobius"/>
    </source>
</evidence>
<keyword evidence="3" id="KW-1185">Reference proteome</keyword>
<evidence type="ECO:0000313" key="2">
    <source>
        <dbReference type="EMBL" id="GGG73297.1"/>
    </source>
</evidence>
<reference evidence="2" key="1">
    <citation type="journal article" date="2014" name="Int. J. Syst. Evol. Microbiol.">
        <title>Complete genome sequence of Corynebacterium casei LMG S-19264T (=DSM 44701T), isolated from a smear-ripened cheese.</title>
        <authorList>
            <consortium name="US DOE Joint Genome Institute (JGI-PGF)"/>
            <person name="Walter F."/>
            <person name="Albersmeier A."/>
            <person name="Kalinowski J."/>
            <person name="Ruckert C."/>
        </authorList>
    </citation>
    <scope>NUCLEOTIDE SEQUENCE</scope>
    <source>
        <strain evidence="2">CGMCC 1.12754</strain>
    </source>
</reference>
<dbReference type="AlphaFoldDB" id="A0A917HC92"/>
<proteinExistence type="predicted"/>
<feature type="transmembrane region" description="Helical" evidence="1">
    <location>
        <begin position="32"/>
        <end position="56"/>
    </location>
</feature>
<name>A0A917HC92_9BACI</name>